<dbReference type="Gene3D" id="2.60.120.260">
    <property type="entry name" value="Galactose-binding domain-like"/>
    <property type="match status" value="1"/>
</dbReference>
<gene>
    <name evidence="2" type="ORF">PsYK624_148600</name>
</gene>
<comment type="caution">
    <text evidence="2">The sequence shown here is derived from an EMBL/GenBank/DDBJ whole genome shotgun (WGS) entry which is preliminary data.</text>
</comment>
<dbReference type="AlphaFoldDB" id="A0A9P3GPR9"/>
<keyword evidence="3" id="KW-1185">Reference proteome</keyword>
<dbReference type="EMBL" id="BPQB01000091">
    <property type="protein sequence ID" value="GJE98626.1"/>
    <property type="molecule type" value="Genomic_DNA"/>
</dbReference>
<feature type="region of interest" description="Disordered" evidence="1">
    <location>
        <begin position="149"/>
        <end position="220"/>
    </location>
</feature>
<reference evidence="2 3" key="1">
    <citation type="submission" date="2021-08" db="EMBL/GenBank/DDBJ databases">
        <title>Draft Genome Sequence of Phanerochaete sordida strain YK-624.</title>
        <authorList>
            <person name="Mori T."/>
            <person name="Dohra H."/>
            <person name="Suzuki T."/>
            <person name="Kawagishi H."/>
            <person name="Hirai H."/>
        </authorList>
    </citation>
    <scope>NUCLEOTIDE SEQUENCE [LARGE SCALE GENOMIC DNA]</scope>
    <source>
        <strain evidence="2 3">YK-624</strain>
    </source>
</reference>
<protein>
    <submittedName>
        <fullName evidence="2">Uncharacterized protein</fullName>
    </submittedName>
</protein>
<evidence type="ECO:0000256" key="1">
    <source>
        <dbReference type="SAM" id="MobiDB-lite"/>
    </source>
</evidence>
<dbReference type="OrthoDB" id="3265734at2759"/>
<name>A0A9P3GPR9_9APHY</name>
<sequence length="236" mass="25051">MAGAVQVDDNDSSIVYSGQWIISLGNKNEYNLTAHGTFENGSTVTFSFFGTSVMWFGTIPGGLTGPSSAVAFAVDGDQASSKTAILPMSLPKSVITSHLWYSSPILSNGPHTVVATVLNAQPEIPLWIDYLNYTSSGLPVDVPNAPYSGTTSSASVVPETSEAPSPAISMTPSPIASPAQVPQEENPRQQETSDPFPHVYPRVSSKSATKASSRPDEQDILPQYCAHTTVLEIYRG</sequence>
<proteinExistence type="predicted"/>
<dbReference type="Proteomes" id="UP000703269">
    <property type="component" value="Unassembled WGS sequence"/>
</dbReference>
<organism evidence="2 3">
    <name type="scientific">Phanerochaete sordida</name>
    <dbReference type="NCBI Taxonomy" id="48140"/>
    <lineage>
        <taxon>Eukaryota</taxon>
        <taxon>Fungi</taxon>
        <taxon>Dikarya</taxon>
        <taxon>Basidiomycota</taxon>
        <taxon>Agaricomycotina</taxon>
        <taxon>Agaricomycetes</taxon>
        <taxon>Polyporales</taxon>
        <taxon>Phanerochaetaceae</taxon>
        <taxon>Phanerochaete</taxon>
    </lineage>
</organism>
<evidence type="ECO:0000313" key="2">
    <source>
        <dbReference type="EMBL" id="GJE98626.1"/>
    </source>
</evidence>
<evidence type="ECO:0000313" key="3">
    <source>
        <dbReference type="Proteomes" id="UP000703269"/>
    </source>
</evidence>
<accession>A0A9P3GPR9</accession>